<dbReference type="PANTHER" id="PTHR48228:SF5">
    <property type="entry name" value="ALPHA-METHYLACYL-COA RACEMASE"/>
    <property type="match status" value="1"/>
</dbReference>
<comment type="similarity">
    <text evidence="1">Belongs to the CoA-transferase III family.</text>
</comment>
<feature type="compositionally biased region" description="Polar residues" evidence="2">
    <location>
        <begin position="851"/>
        <end position="860"/>
    </location>
</feature>
<dbReference type="AlphaFoldDB" id="A0AA43QHE2"/>
<dbReference type="InterPro" id="IPR003673">
    <property type="entry name" value="CoA-Trfase_fam_III"/>
</dbReference>
<dbReference type="Gene3D" id="3.30.1540.10">
    <property type="entry name" value="formyl-coa transferase, domain 3"/>
    <property type="match status" value="1"/>
</dbReference>
<gene>
    <name evidence="4" type="ORF">OHK93_003881</name>
</gene>
<feature type="compositionally biased region" description="Gly residues" evidence="2">
    <location>
        <begin position="876"/>
        <end position="893"/>
    </location>
</feature>
<dbReference type="EMBL" id="JAPUFD010000002">
    <property type="protein sequence ID" value="MDI1485692.1"/>
    <property type="molecule type" value="Genomic_DNA"/>
</dbReference>
<keyword evidence="3" id="KW-1133">Transmembrane helix</keyword>
<reference evidence="4" key="1">
    <citation type="journal article" date="2023" name="Genome Biol. Evol.">
        <title>First Whole Genome Sequence and Flow Cytometry Genome Size Data for the Lichen-Forming Fungus Ramalina farinacea (Ascomycota).</title>
        <authorList>
            <person name="Llewellyn T."/>
            <person name="Mian S."/>
            <person name="Hill R."/>
            <person name="Leitch I.J."/>
            <person name="Gaya E."/>
        </authorList>
    </citation>
    <scope>NUCLEOTIDE SEQUENCE</scope>
    <source>
        <strain evidence="4">LIQ254RAFAR</strain>
    </source>
</reference>
<evidence type="ECO:0000313" key="5">
    <source>
        <dbReference type="Proteomes" id="UP001161017"/>
    </source>
</evidence>
<name>A0AA43QHE2_9LECA</name>
<feature type="region of interest" description="Disordered" evidence="2">
    <location>
        <begin position="566"/>
        <end position="678"/>
    </location>
</feature>
<feature type="transmembrane region" description="Helical" evidence="3">
    <location>
        <begin position="399"/>
        <end position="425"/>
    </location>
</feature>
<keyword evidence="3" id="KW-0472">Membrane</keyword>
<evidence type="ECO:0000313" key="4">
    <source>
        <dbReference type="EMBL" id="MDI1485692.1"/>
    </source>
</evidence>
<evidence type="ECO:0000256" key="3">
    <source>
        <dbReference type="SAM" id="Phobius"/>
    </source>
</evidence>
<dbReference type="Pfam" id="PF02515">
    <property type="entry name" value="CoA_transf_3"/>
    <property type="match status" value="1"/>
</dbReference>
<proteinExistence type="inferred from homology"/>
<dbReference type="PANTHER" id="PTHR48228">
    <property type="entry name" value="SUCCINYL-COA--D-CITRAMALATE COA-TRANSFERASE"/>
    <property type="match status" value="1"/>
</dbReference>
<comment type="caution">
    <text evidence="4">The sequence shown here is derived from an EMBL/GenBank/DDBJ whole genome shotgun (WGS) entry which is preliminary data.</text>
</comment>
<feature type="compositionally biased region" description="Pro residues" evidence="2">
    <location>
        <begin position="662"/>
        <end position="674"/>
    </location>
</feature>
<dbReference type="Proteomes" id="UP001161017">
    <property type="component" value="Unassembled WGS sequence"/>
</dbReference>
<dbReference type="InterPro" id="IPR050509">
    <property type="entry name" value="CoA-transferase_III"/>
</dbReference>
<feature type="region of interest" description="Disordered" evidence="2">
    <location>
        <begin position="756"/>
        <end position="819"/>
    </location>
</feature>
<dbReference type="GO" id="GO:0003824">
    <property type="term" value="F:catalytic activity"/>
    <property type="evidence" value="ECO:0007669"/>
    <property type="project" value="InterPro"/>
</dbReference>
<keyword evidence="5" id="KW-1185">Reference proteome</keyword>
<protein>
    <recommendedName>
        <fullName evidence="6">Alpha-methylacyl-CoA racemase</fullName>
    </recommendedName>
</protein>
<evidence type="ECO:0000256" key="2">
    <source>
        <dbReference type="SAM" id="MobiDB-lite"/>
    </source>
</evidence>
<sequence length="994" mass="106642">MAVAEPPLQGLRVVELAGLAPSPFAGLLFADFGATVLRVDRPPASNALPAGADALTRHKSSIILDLKSPSALSLLRSLLQRADVFIDPYRPGVLESLGLEPEKLLKENSRLIIARLTGFRRSGAYAQRAGHDINYLAVNGVLSQLGPARYPPYPPANILADFAGGGLMCAVGVLLALISRAQTGNGQVVECNMVDGAAYLATFLRLGRASIGDRPRGENLLDGGCPWYQVYECKCGRYMAVGALEEKFFAQFIRGIGLEEDWLHRRHDRDTWPVLKALISNCFMRKTRRDWEAIFEGKDACCTPVLSQDELEEAGYEQRPAVTLKDTPSHPISQEQGWKSEGLIPGTGGEDILREWTGWSKGEKALLYLIIILQYVELVACVIEIAGSIYLAVRGPGDSVAVIASIAMLIASSTSLCVLVVHQLAAKSLQGQSLREYRRRQHSLRGIMGSFLILLLIAWTTTGIFSIVEATRSAGCHDSGDANRYWRGLDNCVIQKATLAIALLMMYVSPEVSLLAIIFTLDNAFAASLSGLHRRQHTEEEELHLSNHPIYANVTVTPYREKRIKAPLFNDTTPNFDPVYPNDSPTSDPKPRTQRRGKERTFPPTLLASTVEIPRTYRHSASVSAIHLSSEPPPPPPKNPNAPLSTTTPPHTTPASAATTPALPPPPPPKPPLRSPLGLSRTKTAATMASSVYSRHTNTTCTEADTLFSRPTSLSSLSMSSHGGSTVKTPKEFIRHPATRNPFAVGVGKPTAAQAVGGVEGRKKARPLPIIGPTTNPFLDERITTTTPPQSKNSSSSPQEKTSPAPPSRPRSSPSLPPSKFWMYARQAQRSANAAAVGQDGAFPVFPLPSSPNRTGSSQKGGRRRSNTAPSTGSPKCGGGDGWGVGDGGGGGDMLTEEAGMNSIHPAFRYQTAEQAKEGDAGRRRGSGGDEMLAAGMGQRSEYDRLRKSPMVEVGRVPLAGGMEGTGLGRSKSKLLLKKKGGARWGGIGMGGGV</sequence>
<feature type="compositionally biased region" description="Low complexity" evidence="2">
    <location>
        <begin position="784"/>
        <end position="803"/>
    </location>
</feature>
<feature type="transmembrane region" description="Helical" evidence="3">
    <location>
        <begin position="446"/>
        <end position="468"/>
    </location>
</feature>
<dbReference type="InterPro" id="IPR023606">
    <property type="entry name" value="CoA-Trfase_III_dom_1_sf"/>
</dbReference>
<accession>A0AA43QHE2</accession>
<evidence type="ECO:0000256" key="1">
    <source>
        <dbReference type="ARBA" id="ARBA00008383"/>
    </source>
</evidence>
<dbReference type="SUPFAM" id="SSF89796">
    <property type="entry name" value="CoA-transferase family III (CaiB/BaiF)"/>
    <property type="match status" value="1"/>
</dbReference>
<feature type="compositionally biased region" description="Pro residues" evidence="2">
    <location>
        <begin position="631"/>
        <end position="640"/>
    </location>
</feature>
<dbReference type="InterPro" id="IPR044855">
    <property type="entry name" value="CoA-Trfase_III_dom3_sf"/>
</dbReference>
<organism evidence="4 5">
    <name type="scientific">Ramalina farinacea</name>
    <dbReference type="NCBI Taxonomy" id="258253"/>
    <lineage>
        <taxon>Eukaryota</taxon>
        <taxon>Fungi</taxon>
        <taxon>Dikarya</taxon>
        <taxon>Ascomycota</taxon>
        <taxon>Pezizomycotina</taxon>
        <taxon>Lecanoromycetes</taxon>
        <taxon>OSLEUM clade</taxon>
        <taxon>Lecanoromycetidae</taxon>
        <taxon>Lecanorales</taxon>
        <taxon>Lecanorineae</taxon>
        <taxon>Ramalinaceae</taxon>
        <taxon>Ramalina</taxon>
    </lineage>
</organism>
<keyword evidence="3" id="KW-0812">Transmembrane</keyword>
<dbReference type="Gene3D" id="3.40.50.10540">
    <property type="entry name" value="Crotonobetainyl-coa:carnitine coa-transferase, domain 1"/>
    <property type="match status" value="1"/>
</dbReference>
<feature type="region of interest" description="Disordered" evidence="2">
    <location>
        <begin position="842"/>
        <end position="898"/>
    </location>
</feature>
<feature type="transmembrane region" description="Helical" evidence="3">
    <location>
        <begin position="366"/>
        <end position="393"/>
    </location>
</feature>
<evidence type="ECO:0008006" key="6">
    <source>
        <dbReference type="Google" id="ProtNLM"/>
    </source>
</evidence>
<feature type="compositionally biased region" description="Low complexity" evidence="2">
    <location>
        <begin position="641"/>
        <end position="661"/>
    </location>
</feature>